<name>A0A9P4N9G1_9PLEO</name>
<proteinExistence type="predicted"/>
<comment type="caution">
    <text evidence="2">The sequence shown here is derived from an EMBL/GenBank/DDBJ whole genome shotgun (WGS) entry which is preliminary data.</text>
</comment>
<reference evidence="3" key="1">
    <citation type="journal article" date="2020" name="Stud. Mycol.">
        <title>101 Dothideomycetes genomes: A test case for predicting lifestyles and emergence of pathogens.</title>
        <authorList>
            <person name="Haridas S."/>
            <person name="Albert R."/>
            <person name="Binder M."/>
            <person name="Bloem J."/>
            <person name="LaButti K."/>
            <person name="Salamov A."/>
            <person name="Andreopoulos B."/>
            <person name="Baker S."/>
            <person name="Barry K."/>
            <person name="Bills G."/>
            <person name="Bluhm B."/>
            <person name="Cannon C."/>
            <person name="Castanera R."/>
            <person name="Culley D."/>
            <person name="Daum C."/>
            <person name="Ezra D."/>
            <person name="Gonzalez J."/>
            <person name="Henrissat B."/>
            <person name="Kuo A."/>
            <person name="Liang C."/>
            <person name="Lipzen A."/>
            <person name="Lutzoni F."/>
            <person name="Magnuson J."/>
            <person name="Mondo S."/>
            <person name="Nolan M."/>
            <person name="Ohm R."/>
            <person name="Pangilinan J."/>
            <person name="Park H.-J."/>
            <person name="Ramirez L."/>
            <person name="Alfaro M."/>
            <person name="Sun H."/>
            <person name="Tritt A."/>
            <person name="Yoshinaga Y."/>
            <person name="Zwiers L.-H."/>
            <person name="Turgeon B."/>
            <person name="Goodwin S."/>
            <person name="Spatafora J."/>
            <person name="Crous P."/>
            <person name="Grigoriev I."/>
        </authorList>
    </citation>
    <scope>NUCLEOTIDE SEQUENCE [LARGE SCALE GENOMIC DNA]</scope>
    <source>
        <strain evidence="3">CBS 304.66</strain>
    </source>
</reference>
<evidence type="ECO:0000313" key="2">
    <source>
        <dbReference type="EMBL" id="KAF2269060.1"/>
    </source>
</evidence>
<dbReference type="EMBL" id="ML986584">
    <property type="protein sequence ID" value="KAF2269060.1"/>
    <property type="molecule type" value="Genomic_DNA"/>
</dbReference>
<protein>
    <submittedName>
        <fullName evidence="2">Uncharacterized protein</fullName>
    </submittedName>
</protein>
<evidence type="ECO:0000313" key="3">
    <source>
        <dbReference type="Proteomes" id="UP000800093"/>
    </source>
</evidence>
<feature type="compositionally biased region" description="Basic and acidic residues" evidence="1">
    <location>
        <begin position="121"/>
        <end position="142"/>
    </location>
</feature>
<sequence length="142" mass="16467">MFLNPAYYSHTHIMPPKDSFPKNYQLVNKWQILKWVFPQDSSTTVPKVGLSLPRPLFGVPEYSDSGTTLCDLATDSGDWEFLTDAGSTENNDTEQARQAHQENFREARAQLFRSYQKSRKKEQAELNRKLADAQKRLRSRQE</sequence>
<dbReference type="AlphaFoldDB" id="A0A9P4N9G1"/>
<organism evidence="2 3">
    <name type="scientific">Lojkania enalia</name>
    <dbReference type="NCBI Taxonomy" id="147567"/>
    <lineage>
        <taxon>Eukaryota</taxon>
        <taxon>Fungi</taxon>
        <taxon>Dikarya</taxon>
        <taxon>Ascomycota</taxon>
        <taxon>Pezizomycotina</taxon>
        <taxon>Dothideomycetes</taxon>
        <taxon>Pleosporomycetidae</taxon>
        <taxon>Pleosporales</taxon>
        <taxon>Pleosporales incertae sedis</taxon>
        <taxon>Lojkania</taxon>
    </lineage>
</organism>
<keyword evidence="3" id="KW-1185">Reference proteome</keyword>
<feature type="region of interest" description="Disordered" evidence="1">
    <location>
        <begin position="116"/>
        <end position="142"/>
    </location>
</feature>
<gene>
    <name evidence="2" type="ORF">CC78DRAFT_565148</name>
</gene>
<evidence type="ECO:0000256" key="1">
    <source>
        <dbReference type="SAM" id="MobiDB-lite"/>
    </source>
</evidence>
<dbReference type="Proteomes" id="UP000800093">
    <property type="component" value="Unassembled WGS sequence"/>
</dbReference>
<accession>A0A9P4N9G1</accession>